<reference evidence="2" key="2">
    <citation type="submission" date="2020-11" db="EMBL/GenBank/DDBJ databases">
        <authorList>
            <person name="McCartney M.A."/>
            <person name="Auch B."/>
            <person name="Kono T."/>
            <person name="Mallez S."/>
            <person name="Becker A."/>
            <person name="Gohl D.M."/>
            <person name="Silverstein K.A.T."/>
            <person name="Koren S."/>
            <person name="Bechman K.B."/>
            <person name="Herman A."/>
            <person name="Abrahante J.E."/>
            <person name="Garbe J."/>
        </authorList>
    </citation>
    <scope>NUCLEOTIDE SEQUENCE</scope>
    <source>
        <strain evidence="2">Duluth1</strain>
        <tissue evidence="2">Whole animal</tissue>
    </source>
</reference>
<name>A0A9D4IZC6_DREPO</name>
<dbReference type="InterPro" id="IPR057191">
    <property type="entry name" value="DUF7869"/>
</dbReference>
<dbReference type="EMBL" id="JAIWYP010000007">
    <property type="protein sequence ID" value="KAH3793941.1"/>
    <property type="molecule type" value="Genomic_DNA"/>
</dbReference>
<reference evidence="2" key="1">
    <citation type="journal article" date="2019" name="bioRxiv">
        <title>The Genome of the Zebra Mussel, Dreissena polymorpha: A Resource for Invasive Species Research.</title>
        <authorList>
            <person name="McCartney M.A."/>
            <person name="Auch B."/>
            <person name="Kono T."/>
            <person name="Mallez S."/>
            <person name="Zhang Y."/>
            <person name="Obille A."/>
            <person name="Becker A."/>
            <person name="Abrahante J.E."/>
            <person name="Garbe J."/>
            <person name="Badalamenti J.P."/>
            <person name="Herman A."/>
            <person name="Mangelson H."/>
            <person name="Liachko I."/>
            <person name="Sullivan S."/>
            <person name="Sone E.D."/>
            <person name="Koren S."/>
            <person name="Silverstein K.A.T."/>
            <person name="Beckman K.B."/>
            <person name="Gohl D.M."/>
        </authorList>
    </citation>
    <scope>NUCLEOTIDE SEQUENCE</scope>
    <source>
        <strain evidence="2">Duluth1</strain>
        <tissue evidence="2">Whole animal</tissue>
    </source>
</reference>
<feature type="domain" description="DUF7869" evidence="1">
    <location>
        <begin position="1"/>
        <end position="96"/>
    </location>
</feature>
<dbReference type="PANTHER" id="PTHR33153:SF3">
    <property type="entry name" value="TRAFFICKING PROTEIN PARTICLE COMPLEX SUBUNIT 11 DOMAIN-CONTAINING PROTEIN"/>
    <property type="match status" value="1"/>
</dbReference>
<protein>
    <recommendedName>
        <fullName evidence="1">DUF7869 domain-containing protein</fullName>
    </recommendedName>
</protein>
<dbReference type="Proteomes" id="UP000828390">
    <property type="component" value="Unassembled WGS sequence"/>
</dbReference>
<proteinExistence type="predicted"/>
<sequence length="217" mass="24608">MGFLMVGHTHEDIDQVFSSVATHLRRVDCVTLPDLQKGLQESSSTQTAVYHLTGLNDYKAALEDCRGILTGISGPHQFVISLVANKVMLRTKNWPREDQVESELDLTDVIPEIPSEFNSVRPNPKIASEIMAMIKDMDKWQVSGRLSNAQMVWWTRYLERSPVPFVNVPSILSLPAYTEPFTICEDVSHLRTAIEKTAEREDAVTRVSLKRKRINRT</sequence>
<evidence type="ECO:0000313" key="2">
    <source>
        <dbReference type="EMBL" id="KAH3793941.1"/>
    </source>
</evidence>
<dbReference type="AlphaFoldDB" id="A0A9D4IZC6"/>
<gene>
    <name evidence="2" type="ORF">DPMN_147469</name>
</gene>
<comment type="caution">
    <text evidence="2">The sequence shown here is derived from an EMBL/GenBank/DDBJ whole genome shotgun (WGS) entry which is preliminary data.</text>
</comment>
<dbReference type="PANTHER" id="PTHR33153">
    <property type="entry name" value="MYND-TYPE DOMAIN-CONTAINING PROTEIN"/>
    <property type="match status" value="1"/>
</dbReference>
<organism evidence="2 3">
    <name type="scientific">Dreissena polymorpha</name>
    <name type="common">Zebra mussel</name>
    <name type="synonym">Mytilus polymorpha</name>
    <dbReference type="NCBI Taxonomy" id="45954"/>
    <lineage>
        <taxon>Eukaryota</taxon>
        <taxon>Metazoa</taxon>
        <taxon>Spiralia</taxon>
        <taxon>Lophotrochozoa</taxon>
        <taxon>Mollusca</taxon>
        <taxon>Bivalvia</taxon>
        <taxon>Autobranchia</taxon>
        <taxon>Heteroconchia</taxon>
        <taxon>Euheterodonta</taxon>
        <taxon>Imparidentia</taxon>
        <taxon>Neoheterodontei</taxon>
        <taxon>Myida</taxon>
        <taxon>Dreissenoidea</taxon>
        <taxon>Dreissenidae</taxon>
        <taxon>Dreissena</taxon>
    </lineage>
</organism>
<keyword evidence="3" id="KW-1185">Reference proteome</keyword>
<accession>A0A9D4IZC6</accession>
<evidence type="ECO:0000259" key="1">
    <source>
        <dbReference type="Pfam" id="PF25273"/>
    </source>
</evidence>
<dbReference type="Pfam" id="PF25273">
    <property type="entry name" value="DUF7869"/>
    <property type="match status" value="1"/>
</dbReference>
<evidence type="ECO:0000313" key="3">
    <source>
        <dbReference type="Proteomes" id="UP000828390"/>
    </source>
</evidence>